<keyword evidence="5" id="KW-1185">Reference proteome</keyword>
<proteinExistence type="predicted"/>
<dbReference type="PANTHER" id="PTHR35037">
    <property type="entry name" value="C-TERMINAL REGION OF AIDA-LIKE PROTEIN"/>
    <property type="match status" value="1"/>
</dbReference>
<evidence type="ECO:0000256" key="2">
    <source>
        <dbReference type="SAM" id="SignalP"/>
    </source>
</evidence>
<dbReference type="PANTHER" id="PTHR35037:SF3">
    <property type="entry name" value="C-TERMINAL REGION OF AIDA-LIKE PROTEIN"/>
    <property type="match status" value="1"/>
</dbReference>
<dbReference type="InterPro" id="IPR011050">
    <property type="entry name" value="Pectin_lyase_fold/virulence"/>
</dbReference>
<feature type="region of interest" description="Disordered" evidence="1">
    <location>
        <begin position="622"/>
        <end position="672"/>
    </location>
</feature>
<dbReference type="InterPro" id="IPR051551">
    <property type="entry name" value="Autotransporter_adhesion"/>
</dbReference>
<dbReference type="OrthoDB" id="6053567at2"/>
<dbReference type="InterPro" id="IPR006315">
    <property type="entry name" value="OM_autotransptr_brl_dom"/>
</dbReference>
<gene>
    <name evidence="4" type="ORF">D6029_08005</name>
</gene>
<evidence type="ECO:0000259" key="3">
    <source>
        <dbReference type="PROSITE" id="PS51208"/>
    </source>
</evidence>
<dbReference type="CDD" id="cd01344">
    <property type="entry name" value="PL2_Passenger_AT"/>
    <property type="match status" value="1"/>
</dbReference>
<feature type="signal peptide" evidence="2">
    <location>
        <begin position="1"/>
        <end position="31"/>
    </location>
</feature>
<feature type="domain" description="Autotransporter" evidence="3">
    <location>
        <begin position="719"/>
        <end position="991"/>
    </location>
</feature>
<dbReference type="GO" id="GO:0019867">
    <property type="term" value="C:outer membrane"/>
    <property type="evidence" value="ECO:0007669"/>
    <property type="project" value="InterPro"/>
</dbReference>
<dbReference type="InterPro" id="IPR043990">
    <property type="entry name" value="AC_1"/>
</dbReference>
<dbReference type="InterPro" id="IPR005546">
    <property type="entry name" value="Autotransporte_beta"/>
</dbReference>
<protein>
    <submittedName>
        <fullName evidence="4">Autotransporter outer membrane beta-barrel domain-containing protein</fullName>
    </submittedName>
</protein>
<dbReference type="InterPro" id="IPR012332">
    <property type="entry name" value="Autotransporter_pectin_lyase_C"/>
</dbReference>
<feature type="chain" id="PRO_5017327192" evidence="2">
    <location>
        <begin position="32"/>
        <end position="991"/>
    </location>
</feature>
<keyword evidence="2" id="KW-0732">Signal</keyword>
<organism evidence="4 5">
    <name type="scientific">Buttiauxella izardii</name>
    <dbReference type="NCBI Taxonomy" id="82991"/>
    <lineage>
        <taxon>Bacteria</taxon>
        <taxon>Pseudomonadati</taxon>
        <taxon>Pseudomonadota</taxon>
        <taxon>Gammaproteobacteria</taxon>
        <taxon>Enterobacterales</taxon>
        <taxon>Enterobacteriaceae</taxon>
        <taxon>Buttiauxella</taxon>
    </lineage>
</organism>
<dbReference type="RefSeq" id="WP_120064262.1">
    <property type="nucleotide sequence ID" value="NZ_QZWH01000013.1"/>
</dbReference>
<feature type="compositionally biased region" description="Pro residues" evidence="1">
    <location>
        <begin position="654"/>
        <end position="672"/>
    </location>
</feature>
<dbReference type="SUPFAM" id="SSF51126">
    <property type="entry name" value="Pectin lyase-like"/>
    <property type="match status" value="1"/>
</dbReference>
<dbReference type="InterPro" id="IPR036709">
    <property type="entry name" value="Autotransporte_beta_dom_sf"/>
</dbReference>
<evidence type="ECO:0000256" key="1">
    <source>
        <dbReference type="SAM" id="MobiDB-lite"/>
    </source>
</evidence>
<dbReference type="SMART" id="SM00869">
    <property type="entry name" value="Autotransporter"/>
    <property type="match status" value="1"/>
</dbReference>
<dbReference type="Gene3D" id="2.40.128.130">
    <property type="entry name" value="Autotransporter beta-domain"/>
    <property type="match status" value="1"/>
</dbReference>
<dbReference type="Gene3D" id="2.160.20.20">
    <property type="match status" value="1"/>
</dbReference>
<feature type="compositionally biased region" description="Pro residues" evidence="1">
    <location>
        <begin position="622"/>
        <end position="636"/>
    </location>
</feature>
<dbReference type="Proteomes" id="UP000276295">
    <property type="component" value="Unassembled WGS sequence"/>
</dbReference>
<accession>A0A3A5JUS1</accession>
<dbReference type="SUPFAM" id="SSF103515">
    <property type="entry name" value="Autotransporter"/>
    <property type="match status" value="1"/>
</dbReference>
<dbReference type="PROSITE" id="PS51208">
    <property type="entry name" value="AUTOTRANSPORTER"/>
    <property type="match status" value="1"/>
</dbReference>
<evidence type="ECO:0000313" key="4">
    <source>
        <dbReference type="EMBL" id="RJT24053.1"/>
    </source>
</evidence>
<dbReference type="EMBL" id="QZWH01000013">
    <property type="protein sequence ID" value="RJT24053.1"/>
    <property type="molecule type" value="Genomic_DNA"/>
</dbReference>
<evidence type="ECO:0000313" key="5">
    <source>
        <dbReference type="Proteomes" id="UP000276295"/>
    </source>
</evidence>
<dbReference type="Pfam" id="PF03797">
    <property type="entry name" value="Autotransporter"/>
    <property type="match status" value="1"/>
</dbReference>
<name>A0A3A5JUS1_9ENTR</name>
<dbReference type="AlphaFoldDB" id="A0A3A5JUS1"/>
<dbReference type="NCBIfam" id="TIGR01414">
    <property type="entry name" value="autotrans_barl"/>
    <property type="match status" value="1"/>
</dbReference>
<comment type="caution">
    <text evidence="4">The sequence shown here is derived from an EMBL/GenBank/DDBJ whole genome shotgun (WGS) entry which is preliminary data.</text>
</comment>
<dbReference type="Pfam" id="PF18883">
    <property type="entry name" value="AC_1"/>
    <property type="match status" value="1"/>
</dbReference>
<sequence length="991" mass="102166">MAGQYFKVPQPLITASICVVLLALDSETSFAACDNFTPASGEQTTCSADPTPVTQPIVAQTNSSQVSVLVESGATLTISNNNGALIYTDSSAQNLGTINISGDTFDALSSRGDGNQQTNFGTIVTTGFQSEGLFSEGNANQLTNSASGVINTSGANASGIANTSGNSASNNTLINNGTIATTGDGADGIYAQSGGNTLTNNGAINTLGATAHGLEANGDNNTLINNNTITTQGVGANGINNVGATFGGTATNNGTITTASLNANGAYFGSPGIFTNSSTGVINAASAYGAYLSAGGTVNNLGSITTGRSAVANDYGATIINNSGSLTSGSGYYGIWLENSPGDVVNNSGNITGGNGIAVLFTAGNDQFIWHDSGVVQGSVLMNAGEDSAILRNLTSAQLSDSNVLDGGLGNDSLQLDNTAARNAGRFLNFETVNLNNGAALTLDTPLILGDSASGTGAINIDASSQLLAGEQSNAQINPAVAGNRVTVNNAGVIDLTNGGTSTADNLTINGNYIGQNGVIRLQTVLGDDSSPSDKVTISGGQASGSTQLQVVNVSGPGAAVLANGILLIDTVNGATTTANAFALSGGQVSAGAYEYRLFRGGVAAGTENNWFLRNSLIVVPPTEPETPTEPTPPIDVDPGVPTNPGTPAEPSEPVTPPVEPGVPPTVPPATPEQPAKVIPLYREEVALYSALTPLAFNIGLTQISTFHERQGEQSFLNGNGHSNGSWGRIFGSHTDQHWRGDVSPSFEGNVGGVQLGQDFYASESDHFGLFFGFTRLDGDVRGFVEGEQNRAAGSTTLNGYSLGAYWTHLWQNQAYIDAVLMNTWLSGSQESERNMNADIDGNLRSASIESGFPLLTFDNITLEHQAQFIVQNLSLDNSHDAVSSIRYNDETSYTGRIGLRLQGNYGSGAQKILPWINVNYWQGANHTAQLYLGDDSVNTAIGSKALQVGAGISANLNSATSLYLAVNQTSDLDSEHRRDYSGNFGVRVNW</sequence>
<reference evidence="4 5" key="1">
    <citation type="submission" date="2018-09" db="EMBL/GenBank/DDBJ databases">
        <title>Draft genome sequence of Buttiauxella izardii CCUG 35510T.</title>
        <authorList>
            <person name="Salva-Serra F."/>
            <person name="Marathe N."/>
            <person name="Moore E."/>
            <person name="Stadler-Svensson L."/>
            <person name="Engstrom-Jakobsson H."/>
        </authorList>
    </citation>
    <scope>NUCLEOTIDE SEQUENCE [LARGE SCALE GENOMIC DNA]</scope>
    <source>
        <strain evidence="4 5">CCUG 35510</strain>
    </source>
</reference>